<feature type="compositionally biased region" description="Basic and acidic residues" evidence="1">
    <location>
        <begin position="133"/>
        <end position="143"/>
    </location>
</feature>
<dbReference type="Pfam" id="PF19922">
    <property type="entry name" value="bpX6"/>
    <property type="match status" value="1"/>
</dbReference>
<keyword evidence="4" id="KW-1185">Reference proteome</keyword>
<dbReference type="InterPro" id="IPR011047">
    <property type="entry name" value="Quinoprotein_ADH-like_sf"/>
</dbReference>
<accession>A0A919TZC2</accession>
<dbReference type="InterPro" id="IPR045547">
    <property type="entry name" value="bpX6"/>
</dbReference>
<comment type="caution">
    <text evidence="3">The sequence shown here is derived from an EMBL/GenBank/DDBJ whole genome shotgun (WGS) entry which is preliminary data.</text>
</comment>
<dbReference type="AlphaFoldDB" id="A0A919TZC2"/>
<dbReference type="EMBL" id="BONK01000001">
    <property type="protein sequence ID" value="GIG19281.1"/>
    <property type="molecule type" value="Genomic_DNA"/>
</dbReference>
<evidence type="ECO:0000313" key="4">
    <source>
        <dbReference type="Proteomes" id="UP000632740"/>
    </source>
</evidence>
<reference evidence="3" key="1">
    <citation type="submission" date="2021-01" db="EMBL/GenBank/DDBJ databases">
        <title>Whole genome shotgun sequence of Cellulomonas chitinilytica NBRC 110799.</title>
        <authorList>
            <person name="Komaki H."/>
            <person name="Tamura T."/>
        </authorList>
    </citation>
    <scope>NUCLEOTIDE SEQUENCE</scope>
    <source>
        <strain evidence="3">NBRC 110799</strain>
    </source>
</reference>
<evidence type="ECO:0000259" key="2">
    <source>
        <dbReference type="Pfam" id="PF19922"/>
    </source>
</evidence>
<feature type="region of interest" description="Disordered" evidence="1">
    <location>
        <begin position="133"/>
        <end position="166"/>
    </location>
</feature>
<feature type="domain" description="MoxR-vWA-beta-propeller ternary system" evidence="2">
    <location>
        <begin position="2"/>
        <end position="57"/>
    </location>
</feature>
<dbReference type="SUPFAM" id="SSF50998">
    <property type="entry name" value="Quinoprotein alcohol dehydrogenase-like"/>
    <property type="match status" value="1"/>
</dbReference>
<sequence length="827" mass="87910">MLDVPVLGEAECRRRVLASWRRGATLHTMPDGRWALRLPEPVHVRAELAPGVPLELASDDVLRWSWRGRSCSAPIGDLPLVDLAHWVDLSGLVVEHLAAVEQAAPAPVAVADAVPAEPAVDLAARAGVRPGRRRDGVAAELAERAAPAHRGAGSRGPGTGERVPGPRSDLLARLVLRAPGGRLMARRHARYVADLARQFEAGRYDEALRRAIALGGGVGGLSLRLPRTREGALRPHTGPQHAGRSVALDAGTVQAALGRHYEEAAARLERDGRIDEAAYVLADLLDRPLDAVRMLERQERLALAAELAESRALPAEVAIRLWWKLGQHGRALGIARRRGGFAQVAALLGPDEDLAWRGEWVRHCRDLGDPSGAVRAAWPQPSLRDEVQGDLASAMSLGGPEAAEMFALAVSHRPTAAAVAAAVELLETPASAEEHERPGEHDGRPSFVDTLGTWPVGDPVVDRRLATAAARLLVRDPDVVADLPDARRKTLLADLHRRADPLAVADLARRGPVRRPDRAARHSLVLAGRGELPILDAAVVRSGVLVAHGGFGTRLYGPSGQVRARWDVPADRLVVADHGAVALLVVGGGRSTELHRLDLVTRRTARWAVVDVRRTATTFDGASLVVVDDGGLAAWDVTGESPKVLWRQRLAPGERVLDLARSSSSLAATIRADGSGELEPGVQLWRWSLPDGLLRARGVVDLGVGAVVSAGLTADGALLTTTGDDGVAFLRRHTTYGQPTRTRLDDGSATLVDAGACVAVVTASQDGVLVSGDRVVPLGAWSVLVQGSDPVRVRQSSRSVVVCSWDGRVLAFDAASGRVEARFAART</sequence>
<organism evidence="3 4">
    <name type="scientific">Cellulomonas chitinilytica</name>
    <dbReference type="NCBI Taxonomy" id="398759"/>
    <lineage>
        <taxon>Bacteria</taxon>
        <taxon>Bacillati</taxon>
        <taxon>Actinomycetota</taxon>
        <taxon>Actinomycetes</taxon>
        <taxon>Micrococcales</taxon>
        <taxon>Cellulomonadaceae</taxon>
        <taxon>Cellulomonas</taxon>
    </lineage>
</organism>
<protein>
    <recommendedName>
        <fullName evidence="2">MoxR-vWA-beta-propeller ternary system domain-containing protein</fullName>
    </recommendedName>
</protein>
<evidence type="ECO:0000313" key="3">
    <source>
        <dbReference type="EMBL" id="GIG19281.1"/>
    </source>
</evidence>
<evidence type="ECO:0000256" key="1">
    <source>
        <dbReference type="SAM" id="MobiDB-lite"/>
    </source>
</evidence>
<name>A0A919TZC2_9CELL</name>
<gene>
    <name evidence="3" type="ORF">Cch01nite_00050</name>
</gene>
<dbReference type="Proteomes" id="UP000632740">
    <property type="component" value="Unassembled WGS sequence"/>
</dbReference>
<proteinExistence type="predicted"/>